<organism evidence="1 4">
    <name type="scientific">Rhamnusium bicolor</name>
    <dbReference type="NCBI Taxonomy" id="1586634"/>
    <lineage>
        <taxon>Eukaryota</taxon>
        <taxon>Metazoa</taxon>
        <taxon>Ecdysozoa</taxon>
        <taxon>Arthropoda</taxon>
        <taxon>Hexapoda</taxon>
        <taxon>Insecta</taxon>
        <taxon>Pterygota</taxon>
        <taxon>Neoptera</taxon>
        <taxon>Endopterygota</taxon>
        <taxon>Coleoptera</taxon>
        <taxon>Polyphaga</taxon>
        <taxon>Cucujiformia</taxon>
        <taxon>Chrysomeloidea</taxon>
        <taxon>Cerambycidae</taxon>
        <taxon>Lepturinae</taxon>
        <taxon>Rhagiini</taxon>
        <taxon>Rhamnusium</taxon>
    </lineage>
</organism>
<sequence length="230" mass="26699">MVHCATKETPTYRLMNREVKTTLDLLKTKTNDYRNKLVENFKGSRDIIFRENESVFARDYRNPNKKGWKKAVIEEVLGERTYFVRVVDEDVVWKRHTDQLIKEGDYYERCRKIESEKEIDGNDLITSAETVVNLEHNFSKDQNEIINSEVESKLARDVKEQGNLGNGNLENNIDSSQIVSKEESIVAKENVLSEAETNVNVRPKNVLLEAETNVNVRPKRTIKKPTRLDL</sequence>
<name>A0AAV8WRZ2_9CUCU</name>
<evidence type="ECO:0000313" key="2">
    <source>
        <dbReference type="EMBL" id="KAJ8931658.1"/>
    </source>
</evidence>
<accession>A0AAV8WRZ2</accession>
<proteinExistence type="predicted"/>
<dbReference type="AlphaFoldDB" id="A0AAV8WRZ2"/>
<evidence type="ECO:0000313" key="1">
    <source>
        <dbReference type="EMBL" id="KAJ8928895.1"/>
    </source>
</evidence>
<dbReference type="EMBL" id="JANEYF010005208">
    <property type="protein sequence ID" value="KAJ8928895.1"/>
    <property type="molecule type" value="Genomic_DNA"/>
</dbReference>
<evidence type="ECO:0000313" key="4">
    <source>
        <dbReference type="Proteomes" id="UP001162156"/>
    </source>
</evidence>
<gene>
    <name evidence="3" type="ORF">NQ314_010905</name>
    <name evidence="2" type="ORF">NQ314_015373</name>
    <name evidence="1" type="ORF">NQ314_018466</name>
</gene>
<reference evidence="1" key="1">
    <citation type="journal article" date="2023" name="Insect Mol. Biol.">
        <title>Genome sequencing provides insights into the evolution of gene families encoding plant cell wall-degrading enzymes in longhorned beetles.</title>
        <authorList>
            <person name="Shin N.R."/>
            <person name="Okamura Y."/>
            <person name="Kirsch R."/>
            <person name="Pauchet Y."/>
        </authorList>
    </citation>
    <scope>NUCLEOTIDE SEQUENCE</scope>
    <source>
        <strain evidence="1">RBIC_L_NR</strain>
    </source>
</reference>
<dbReference type="Proteomes" id="UP001162156">
    <property type="component" value="Unassembled WGS sequence"/>
</dbReference>
<protein>
    <submittedName>
        <fullName evidence="1">Uncharacterized protein</fullName>
    </submittedName>
</protein>
<keyword evidence="4" id="KW-1185">Reference proteome</keyword>
<comment type="caution">
    <text evidence="1">The sequence shown here is derived from an EMBL/GenBank/DDBJ whole genome shotgun (WGS) entry which is preliminary data.</text>
</comment>
<dbReference type="EMBL" id="JANEYF010004267">
    <property type="protein sequence ID" value="KAJ8931658.1"/>
    <property type="molecule type" value="Genomic_DNA"/>
</dbReference>
<evidence type="ECO:0000313" key="3">
    <source>
        <dbReference type="EMBL" id="KAJ8940071.1"/>
    </source>
</evidence>
<dbReference type="EMBL" id="JANEYF010003027">
    <property type="protein sequence ID" value="KAJ8940071.1"/>
    <property type="molecule type" value="Genomic_DNA"/>
</dbReference>